<dbReference type="Proteomes" id="UP001151699">
    <property type="component" value="Chromosome X"/>
</dbReference>
<evidence type="ECO:0000256" key="1">
    <source>
        <dbReference type="SAM" id="Phobius"/>
    </source>
</evidence>
<dbReference type="AlphaFoldDB" id="A0A9Q0S1B4"/>
<sequence>MKFNCSLTEKNYKKNYKKFPSVKLTLILLELNILATTTLIRAKAPTQTNDNKLRVEVFYMQQTHSSIGKEVAKFQR</sequence>
<evidence type="ECO:0000313" key="2">
    <source>
        <dbReference type="EMBL" id="KAJ6639823.1"/>
    </source>
</evidence>
<organism evidence="2 3">
    <name type="scientific">Pseudolycoriella hygida</name>
    <dbReference type="NCBI Taxonomy" id="35572"/>
    <lineage>
        <taxon>Eukaryota</taxon>
        <taxon>Metazoa</taxon>
        <taxon>Ecdysozoa</taxon>
        <taxon>Arthropoda</taxon>
        <taxon>Hexapoda</taxon>
        <taxon>Insecta</taxon>
        <taxon>Pterygota</taxon>
        <taxon>Neoptera</taxon>
        <taxon>Endopterygota</taxon>
        <taxon>Diptera</taxon>
        <taxon>Nematocera</taxon>
        <taxon>Sciaroidea</taxon>
        <taxon>Sciaridae</taxon>
        <taxon>Pseudolycoriella</taxon>
    </lineage>
</organism>
<proteinExistence type="predicted"/>
<keyword evidence="3" id="KW-1185">Reference proteome</keyword>
<accession>A0A9Q0S1B4</accession>
<comment type="caution">
    <text evidence="2">The sequence shown here is derived from an EMBL/GenBank/DDBJ whole genome shotgun (WGS) entry which is preliminary data.</text>
</comment>
<name>A0A9Q0S1B4_9DIPT</name>
<reference evidence="2" key="1">
    <citation type="submission" date="2022-07" db="EMBL/GenBank/DDBJ databases">
        <authorList>
            <person name="Trinca V."/>
            <person name="Uliana J.V.C."/>
            <person name="Torres T.T."/>
            <person name="Ward R.J."/>
            <person name="Monesi N."/>
        </authorList>
    </citation>
    <scope>NUCLEOTIDE SEQUENCE</scope>
    <source>
        <strain evidence="2">HSMRA1968</strain>
        <tissue evidence="2">Whole embryos</tissue>
    </source>
</reference>
<protein>
    <submittedName>
        <fullName evidence="2">Uncharacterized protein</fullName>
    </submittedName>
</protein>
<gene>
    <name evidence="2" type="ORF">Bhyg_12570</name>
</gene>
<evidence type="ECO:0000313" key="3">
    <source>
        <dbReference type="Proteomes" id="UP001151699"/>
    </source>
</evidence>
<keyword evidence="1" id="KW-1133">Transmembrane helix</keyword>
<keyword evidence="1" id="KW-0472">Membrane</keyword>
<dbReference type="EMBL" id="WJQU01000003">
    <property type="protein sequence ID" value="KAJ6639823.1"/>
    <property type="molecule type" value="Genomic_DNA"/>
</dbReference>
<feature type="transmembrane region" description="Helical" evidence="1">
    <location>
        <begin position="21"/>
        <end position="40"/>
    </location>
</feature>
<keyword evidence="1" id="KW-0812">Transmembrane</keyword>
<feature type="non-terminal residue" evidence="2">
    <location>
        <position position="76"/>
    </location>
</feature>